<evidence type="ECO:0000313" key="2">
    <source>
        <dbReference type="Proteomes" id="UP000698963"/>
    </source>
</evidence>
<reference evidence="1" key="1">
    <citation type="journal article" date="2021" name="PeerJ">
        <title>Extensive microbial diversity within the chicken gut microbiome revealed by metagenomics and culture.</title>
        <authorList>
            <person name="Gilroy R."/>
            <person name="Ravi A."/>
            <person name="Getino M."/>
            <person name="Pursley I."/>
            <person name="Horton D.L."/>
            <person name="Alikhan N.F."/>
            <person name="Baker D."/>
            <person name="Gharbi K."/>
            <person name="Hall N."/>
            <person name="Watson M."/>
            <person name="Adriaenssens E.M."/>
            <person name="Foster-Nyarko E."/>
            <person name="Jarju S."/>
            <person name="Secka A."/>
            <person name="Antonio M."/>
            <person name="Oren A."/>
            <person name="Chaudhuri R.R."/>
            <person name="La Ragione R."/>
            <person name="Hildebrand F."/>
            <person name="Pallen M.J."/>
        </authorList>
    </citation>
    <scope>NUCLEOTIDE SEQUENCE</scope>
    <source>
        <strain evidence="1">ChiGjej2B2-19336</strain>
    </source>
</reference>
<gene>
    <name evidence="1" type="ORF">K8W16_02825</name>
</gene>
<proteinExistence type="predicted"/>
<organism evidence="1 2">
    <name type="scientific">Mailhella massiliensis</name>
    <dbReference type="NCBI Taxonomy" id="1903261"/>
    <lineage>
        <taxon>Bacteria</taxon>
        <taxon>Pseudomonadati</taxon>
        <taxon>Thermodesulfobacteriota</taxon>
        <taxon>Desulfovibrionia</taxon>
        <taxon>Desulfovibrionales</taxon>
        <taxon>Desulfovibrionaceae</taxon>
        <taxon>Mailhella</taxon>
    </lineage>
</organism>
<dbReference type="AlphaFoldDB" id="A0A921AUZ8"/>
<reference evidence="1" key="2">
    <citation type="submission" date="2021-09" db="EMBL/GenBank/DDBJ databases">
        <authorList>
            <person name="Gilroy R."/>
        </authorList>
    </citation>
    <scope>NUCLEOTIDE SEQUENCE</scope>
    <source>
        <strain evidence="1">ChiGjej2B2-19336</strain>
    </source>
</reference>
<comment type="caution">
    <text evidence="1">The sequence shown here is derived from an EMBL/GenBank/DDBJ whole genome shotgun (WGS) entry which is preliminary data.</text>
</comment>
<name>A0A921AUZ8_9BACT</name>
<evidence type="ECO:0000313" key="1">
    <source>
        <dbReference type="EMBL" id="HJD96566.1"/>
    </source>
</evidence>
<dbReference type="EMBL" id="DYZA01000053">
    <property type="protein sequence ID" value="HJD96566.1"/>
    <property type="molecule type" value="Genomic_DNA"/>
</dbReference>
<sequence length="57" mass="6732">MCHRIRIGKNRQVRIASLCKWEEKGKDYGTEKGRFMEKVGQVSKGACFFHEERDIFP</sequence>
<dbReference type="Proteomes" id="UP000698963">
    <property type="component" value="Unassembled WGS sequence"/>
</dbReference>
<accession>A0A921AUZ8</accession>
<protein>
    <submittedName>
        <fullName evidence="1">Uncharacterized protein</fullName>
    </submittedName>
</protein>
<dbReference type="RefSeq" id="WP_304120969.1">
    <property type="nucleotide sequence ID" value="NZ_DYZA01000053.1"/>
</dbReference>